<gene>
    <name evidence="1" type="ORF">LARSCL_LOCUS1742</name>
</gene>
<dbReference type="EMBL" id="CAXIEN010000010">
    <property type="protein sequence ID" value="CAL1263914.1"/>
    <property type="molecule type" value="Genomic_DNA"/>
</dbReference>
<proteinExistence type="predicted"/>
<dbReference type="GO" id="GO:0000774">
    <property type="term" value="F:adenyl-nucleotide exchange factor activity"/>
    <property type="evidence" value="ECO:0007669"/>
    <property type="project" value="TreeGrafter"/>
</dbReference>
<evidence type="ECO:0000313" key="1">
    <source>
        <dbReference type="EMBL" id="CAL1263914.1"/>
    </source>
</evidence>
<dbReference type="PANTHER" id="PTHR19316:SF18">
    <property type="entry name" value="HSP70-BINDING PROTEIN 1"/>
    <property type="match status" value="1"/>
</dbReference>
<sequence length="281" mass="31856">MQVCCVDPQPQPVLPPSDVELMREELIKIDNFMKEIKDGKETPATYEGLEAAVTELNEIILSLDNSNDFFKIGGFHVLTPLLSCSNEKVVATTAELIADLCQNNTYCQTKIIEFNILPELVKLLSYPPDSKVCSKALYAISCLCRNNDDSIKHLEATNIVELLIKILQESDEKLRAKTAFFLSCLSNYENFREAFYTANMIGTLINLLDKEQDSSIEHLLSALRAQVFKHVQSRVQCASKDYNLKEILINKRDLYGSKDEYEEAKQHCDKILALCFPEDKS</sequence>
<reference evidence="1 2" key="1">
    <citation type="submission" date="2024-04" db="EMBL/GenBank/DDBJ databases">
        <authorList>
            <person name="Rising A."/>
            <person name="Reimegard J."/>
            <person name="Sonavane S."/>
            <person name="Akerstrom W."/>
            <person name="Nylinder S."/>
            <person name="Hedman E."/>
            <person name="Kallberg Y."/>
        </authorList>
    </citation>
    <scope>NUCLEOTIDE SEQUENCE [LARGE SCALE GENOMIC DNA]</scope>
</reference>
<protein>
    <submittedName>
        <fullName evidence="1">Uncharacterized protein</fullName>
    </submittedName>
</protein>
<accession>A0AAV1YY07</accession>
<dbReference type="InterPro" id="IPR011989">
    <property type="entry name" value="ARM-like"/>
</dbReference>
<keyword evidence="2" id="KW-1185">Reference proteome</keyword>
<evidence type="ECO:0000313" key="2">
    <source>
        <dbReference type="Proteomes" id="UP001497382"/>
    </source>
</evidence>
<dbReference type="InterPro" id="IPR050693">
    <property type="entry name" value="Hsp70_NEF-Inhibitors"/>
</dbReference>
<dbReference type="SMART" id="SM00185">
    <property type="entry name" value="ARM"/>
    <property type="match status" value="3"/>
</dbReference>
<dbReference type="AlphaFoldDB" id="A0AAV1YY07"/>
<dbReference type="SUPFAM" id="SSF48371">
    <property type="entry name" value="ARM repeat"/>
    <property type="match status" value="1"/>
</dbReference>
<name>A0AAV1YY07_9ARAC</name>
<dbReference type="Proteomes" id="UP001497382">
    <property type="component" value="Unassembled WGS sequence"/>
</dbReference>
<dbReference type="Gene3D" id="1.25.10.10">
    <property type="entry name" value="Leucine-rich Repeat Variant"/>
    <property type="match status" value="1"/>
</dbReference>
<comment type="caution">
    <text evidence="1">The sequence shown here is derived from an EMBL/GenBank/DDBJ whole genome shotgun (WGS) entry which is preliminary data.</text>
</comment>
<organism evidence="1 2">
    <name type="scientific">Larinioides sclopetarius</name>
    <dbReference type="NCBI Taxonomy" id="280406"/>
    <lineage>
        <taxon>Eukaryota</taxon>
        <taxon>Metazoa</taxon>
        <taxon>Ecdysozoa</taxon>
        <taxon>Arthropoda</taxon>
        <taxon>Chelicerata</taxon>
        <taxon>Arachnida</taxon>
        <taxon>Araneae</taxon>
        <taxon>Araneomorphae</taxon>
        <taxon>Entelegynae</taxon>
        <taxon>Araneoidea</taxon>
        <taxon>Araneidae</taxon>
        <taxon>Larinioides</taxon>
    </lineage>
</organism>
<dbReference type="GO" id="GO:0005783">
    <property type="term" value="C:endoplasmic reticulum"/>
    <property type="evidence" value="ECO:0007669"/>
    <property type="project" value="TreeGrafter"/>
</dbReference>
<dbReference type="InterPro" id="IPR000225">
    <property type="entry name" value="Armadillo"/>
</dbReference>
<dbReference type="InterPro" id="IPR016024">
    <property type="entry name" value="ARM-type_fold"/>
</dbReference>
<dbReference type="PANTHER" id="PTHR19316">
    <property type="entry name" value="PROTEIN FOLDING REGULATOR"/>
    <property type="match status" value="1"/>
</dbReference>